<reference evidence="3" key="1">
    <citation type="journal article" date="2014" name="Science">
        <title>Ancient hybridizations among the ancestral genomes of bread wheat.</title>
        <authorList>
            <consortium name="International Wheat Genome Sequencing Consortium,"/>
            <person name="Marcussen T."/>
            <person name="Sandve S.R."/>
            <person name="Heier L."/>
            <person name="Spannagl M."/>
            <person name="Pfeifer M."/>
            <person name="Jakobsen K.S."/>
            <person name="Wulff B.B."/>
            <person name="Steuernagel B."/>
            <person name="Mayer K.F."/>
            <person name="Olsen O.A."/>
        </authorList>
    </citation>
    <scope>NUCLEOTIDE SEQUENCE [LARGE SCALE GENOMIC DNA]</scope>
    <source>
        <strain evidence="3">cv. AL8/78</strain>
    </source>
</reference>
<keyword evidence="3" id="KW-1185">Reference proteome</keyword>
<reference evidence="2" key="3">
    <citation type="journal article" date="2017" name="Nature">
        <title>Genome sequence of the progenitor of the wheat D genome Aegilops tauschii.</title>
        <authorList>
            <person name="Luo M.C."/>
            <person name="Gu Y.Q."/>
            <person name="Puiu D."/>
            <person name="Wang H."/>
            <person name="Twardziok S.O."/>
            <person name="Deal K.R."/>
            <person name="Huo N."/>
            <person name="Zhu T."/>
            <person name="Wang L."/>
            <person name="Wang Y."/>
            <person name="McGuire P.E."/>
            <person name="Liu S."/>
            <person name="Long H."/>
            <person name="Ramasamy R.K."/>
            <person name="Rodriguez J.C."/>
            <person name="Van S.L."/>
            <person name="Yuan L."/>
            <person name="Wang Z."/>
            <person name="Xia Z."/>
            <person name="Xiao L."/>
            <person name="Anderson O.D."/>
            <person name="Ouyang S."/>
            <person name="Liang Y."/>
            <person name="Zimin A.V."/>
            <person name="Pertea G."/>
            <person name="Qi P."/>
            <person name="Bennetzen J.L."/>
            <person name="Dai X."/>
            <person name="Dawson M.W."/>
            <person name="Muller H.G."/>
            <person name="Kugler K."/>
            <person name="Rivarola-Duarte L."/>
            <person name="Spannagl M."/>
            <person name="Mayer K.F.X."/>
            <person name="Lu F.H."/>
            <person name="Bevan M.W."/>
            <person name="Leroy P."/>
            <person name="Li P."/>
            <person name="You F.M."/>
            <person name="Sun Q."/>
            <person name="Liu Z."/>
            <person name="Lyons E."/>
            <person name="Wicker T."/>
            <person name="Salzberg S.L."/>
            <person name="Devos K.M."/>
            <person name="Dvorak J."/>
        </authorList>
    </citation>
    <scope>NUCLEOTIDE SEQUENCE [LARGE SCALE GENOMIC DNA]</scope>
    <source>
        <strain evidence="2">cv. AL8/78</strain>
    </source>
</reference>
<dbReference type="EnsemblPlants" id="AET3Gv20818600.4">
    <property type="protein sequence ID" value="AET3Gv20818600.4"/>
    <property type="gene ID" value="AET3Gv20818600"/>
</dbReference>
<protein>
    <recommendedName>
        <fullName evidence="4">Secreted protein</fullName>
    </recommendedName>
</protein>
<evidence type="ECO:0000313" key="2">
    <source>
        <dbReference type="EnsemblPlants" id="AET3Gv20818600.4"/>
    </source>
</evidence>
<reference evidence="3" key="2">
    <citation type="journal article" date="2017" name="Nat. Plants">
        <title>The Aegilops tauschii genome reveals multiple impacts of transposons.</title>
        <authorList>
            <person name="Zhao G."/>
            <person name="Zou C."/>
            <person name="Li K."/>
            <person name="Wang K."/>
            <person name="Li T."/>
            <person name="Gao L."/>
            <person name="Zhang X."/>
            <person name="Wang H."/>
            <person name="Yang Z."/>
            <person name="Liu X."/>
            <person name="Jiang W."/>
            <person name="Mao L."/>
            <person name="Kong X."/>
            <person name="Jiao Y."/>
            <person name="Jia J."/>
        </authorList>
    </citation>
    <scope>NUCLEOTIDE SEQUENCE [LARGE SCALE GENOMIC DNA]</scope>
    <source>
        <strain evidence="3">cv. AL8/78</strain>
    </source>
</reference>
<evidence type="ECO:0000313" key="3">
    <source>
        <dbReference type="Proteomes" id="UP000015105"/>
    </source>
</evidence>
<dbReference type="AlphaFoldDB" id="A0A453FXM9"/>
<feature type="signal peptide" evidence="1">
    <location>
        <begin position="1"/>
        <end position="21"/>
    </location>
</feature>
<proteinExistence type="predicted"/>
<feature type="chain" id="PRO_5019275977" description="Secreted protein" evidence="1">
    <location>
        <begin position="22"/>
        <end position="99"/>
    </location>
</feature>
<organism evidence="2 3">
    <name type="scientific">Aegilops tauschii subsp. strangulata</name>
    <name type="common">Goatgrass</name>
    <dbReference type="NCBI Taxonomy" id="200361"/>
    <lineage>
        <taxon>Eukaryota</taxon>
        <taxon>Viridiplantae</taxon>
        <taxon>Streptophyta</taxon>
        <taxon>Embryophyta</taxon>
        <taxon>Tracheophyta</taxon>
        <taxon>Spermatophyta</taxon>
        <taxon>Magnoliopsida</taxon>
        <taxon>Liliopsida</taxon>
        <taxon>Poales</taxon>
        <taxon>Poaceae</taxon>
        <taxon>BOP clade</taxon>
        <taxon>Pooideae</taxon>
        <taxon>Triticodae</taxon>
        <taxon>Triticeae</taxon>
        <taxon>Triticinae</taxon>
        <taxon>Aegilops</taxon>
    </lineage>
</organism>
<name>A0A453FXM9_AEGTS</name>
<keyword evidence="1" id="KW-0732">Signal</keyword>
<accession>A0A453FXM9</accession>
<reference evidence="2" key="5">
    <citation type="journal article" date="2021" name="G3 (Bethesda)">
        <title>Aegilops tauschii genome assembly Aet v5.0 features greater sequence contiguity and improved annotation.</title>
        <authorList>
            <person name="Wang L."/>
            <person name="Zhu T."/>
            <person name="Rodriguez J.C."/>
            <person name="Deal K.R."/>
            <person name="Dubcovsky J."/>
            <person name="McGuire P.E."/>
            <person name="Lux T."/>
            <person name="Spannagl M."/>
            <person name="Mayer K.F.X."/>
            <person name="Baldrich P."/>
            <person name="Meyers B.C."/>
            <person name="Huo N."/>
            <person name="Gu Y.Q."/>
            <person name="Zhou H."/>
            <person name="Devos K.M."/>
            <person name="Bennetzen J.L."/>
            <person name="Unver T."/>
            <person name="Budak H."/>
            <person name="Gulick P.J."/>
            <person name="Galiba G."/>
            <person name="Kalapos B."/>
            <person name="Nelson D.R."/>
            <person name="Li P."/>
            <person name="You F.M."/>
            <person name="Luo M.C."/>
            <person name="Dvorak J."/>
        </authorList>
    </citation>
    <scope>NUCLEOTIDE SEQUENCE [LARGE SCALE GENOMIC DNA]</scope>
    <source>
        <strain evidence="2">cv. AL8/78</strain>
    </source>
</reference>
<evidence type="ECO:0008006" key="4">
    <source>
        <dbReference type="Google" id="ProtNLM"/>
    </source>
</evidence>
<reference evidence="2" key="4">
    <citation type="submission" date="2019-03" db="UniProtKB">
        <authorList>
            <consortium name="EnsemblPlants"/>
        </authorList>
    </citation>
    <scope>IDENTIFICATION</scope>
</reference>
<dbReference type="Gramene" id="AET3Gv20818600.4">
    <property type="protein sequence ID" value="AET3Gv20818600.4"/>
    <property type="gene ID" value="AET3Gv20818600"/>
</dbReference>
<sequence>MLQNVFCLPVMVFIYLNHCHCISKSLSLYHWFDCFLTVLFHRCWQEIEGGAVEPNFLYSSYIPYIVEKHSLIGGGSIWTHHHSWADAVCACVCLYLLVL</sequence>
<evidence type="ECO:0000256" key="1">
    <source>
        <dbReference type="SAM" id="SignalP"/>
    </source>
</evidence>
<dbReference type="Proteomes" id="UP000015105">
    <property type="component" value="Chromosome 3D"/>
</dbReference>